<dbReference type="AlphaFoldDB" id="E8M7C2"/>
<dbReference type="OrthoDB" id="6522758at2"/>
<dbReference type="EMBL" id="AEVT01000065">
    <property type="protein sequence ID" value="EGA70081.1"/>
    <property type="molecule type" value="Genomic_DNA"/>
</dbReference>
<protein>
    <recommendedName>
        <fullName evidence="4">DUF2878 domain-containing protein</fullName>
    </recommendedName>
</protein>
<feature type="transmembrane region" description="Helical" evidence="1">
    <location>
        <begin position="80"/>
        <end position="99"/>
    </location>
</feature>
<accession>E8M7C2</accession>
<evidence type="ECO:0000256" key="1">
    <source>
        <dbReference type="SAM" id="Phobius"/>
    </source>
</evidence>
<dbReference type="Proteomes" id="UP000006228">
    <property type="component" value="Unassembled WGS sequence"/>
</dbReference>
<dbReference type="Pfam" id="PF11086">
    <property type="entry name" value="DUF2878"/>
    <property type="match status" value="1"/>
</dbReference>
<feature type="transmembrane region" description="Helical" evidence="1">
    <location>
        <begin position="105"/>
        <end position="123"/>
    </location>
</feature>
<reference evidence="2 3" key="1">
    <citation type="journal article" date="2012" name="Int. J. Syst. Evol. Microbiol.">
        <title>Vibrio caribbeanicus sp. nov., isolated from the marine sponge Scleritoderma cyanea.</title>
        <authorList>
            <person name="Hoffmann M."/>
            <person name="Monday S.R."/>
            <person name="Allard M.W."/>
            <person name="Strain E.A."/>
            <person name="Whittaker P."/>
            <person name="Naum M."/>
            <person name="McCarthy P.J."/>
            <person name="Lopez J.V."/>
            <person name="Fischer M."/>
            <person name="Brown E.W."/>
        </authorList>
    </citation>
    <scope>NUCLEOTIDE SEQUENCE [LARGE SCALE GENOMIC DNA]</scope>
    <source>
        <strain evidence="3">DSMZ 21326</strain>
    </source>
</reference>
<evidence type="ECO:0000313" key="3">
    <source>
        <dbReference type="Proteomes" id="UP000006228"/>
    </source>
</evidence>
<keyword evidence="1" id="KW-0472">Membrane</keyword>
<evidence type="ECO:0000313" key="2">
    <source>
        <dbReference type="EMBL" id="EGA70081.1"/>
    </source>
</evidence>
<feature type="transmembrane region" description="Helical" evidence="1">
    <location>
        <begin position="29"/>
        <end position="47"/>
    </location>
</feature>
<keyword evidence="1" id="KW-1133">Transmembrane helix</keyword>
<gene>
    <name evidence="2" type="ORF">VISI1226_18206</name>
</gene>
<feature type="transmembrane region" description="Helical" evidence="1">
    <location>
        <begin position="53"/>
        <end position="73"/>
    </location>
</feature>
<name>E8M7C2_PHOS4</name>
<comment type="caution">
    <text evidence="2">The sequence shown here is derived from an EMBL/GenBank/DDBJ whole genome shotgun (WGS) entry which is preliminary data.</text>
</comment>
<dbReference type="RefSeq" id="WP_008077274.1">
    <property type="nucleotide sequence ID" value="NZ_AEVT01000065.1"/>
</dbReference>
<organism evidence="2 3">
    <name type="scientific">Vibrio sinaloensis DSM 21326</name>
    <dbReference type="NCBI Taxonomy" id="945550"/>
    <lineage>
        <taxon>Bacteria</taxon>
        <taxon>Pseudomonadati</taxon>
        <taxon>Pseudomonadota</taxon>
        <taxon>Gammaproteobacteria</taxon>
        <taxon>Vibrionales</taxon>
        <taxon>Vibrionaceae</taxon>
        <taxon>Vibrio</taxon>
        <taxon>Vibrio oreintalis group</taxon>
    </lineage>
</organism>
<dbReference type="GeneID" id="95569485"/>
<keyword evidence="1" id="KW-0812">Transmembrane</keyword>
<proteinExistence type="predicted"/>
<feature type="transmembrane region" description="Helical" evidence="1">
    <location>
        <begin position="6"/>
        <end position="22"/>
    </location>
</feature>
<sequence>MTTQRLLLISTWFQIVWFLAVVGREPWQLLTASLVALTLLISVRSTHFKLGRFLLLFAFGVFVDYLNLSLGLFSFESSSFPIWLGALWAIFLWYAYYLLPLLNRYPFGLVSMLCGVAGALSYFAGMKLGAVQFPIGVGATLAVLFAEWVLIINVINKGYGHESDPENDSRSVRQ</sequence>
<feature type="transmembrane region" description="Helical" evidence="1">
    <location>
        <begin position="135"/>
        <end position="155"/>
    </location>
</feature>
<evidence type="ECO:0008006" key="4">
    <source>
        <dbReference type="Google" id="ProtNLM"/>
    </source>
</evidence>
<dbReference type="InterPro" id="IPR021306">
    <property type="entry name" value="DUF2878"/>
</dbReference>
<dbReference type="eggNOG" id="ENOG50323W3">
    <property type="taxonomic scope" value="Bacteria"/>
</dbReference>